<feature type="region of interest" description="Disordered" evidence="1">
    <location>
        <begin position="25"/>
        <end position="46"/>
    </location>
</feature>
<evidence type="ECO:0000313" key="2">
    <source>
        <dbReference type="EMBL" id="GCC41495.1"/>
    </source>
</evidence>
<dbReference type="Proteomes" id="UP000287033">
    <property type="component" value="Unassembled WGS sequence"/>
</dbReference>
<dbReference type="OrthoDB" id="444379at2759"/>
<dbReference type="EMBL" id="BEZZ01053631">
    <property type="protein sequence ID" value="GCC41495.1"/>
    <property type="molecule type" value="Genomic_DNA"/>
</dbReference>
<gene>
    <name evidence="2" type="ORF">chiPu_0025181</name>
</gene>
<proteinExistence type="predicted"/>
<feature type="non-terminal residue" evidence="2">
    <location>
        <position position="1"/>
    </location>
</feature>
<accession>A0A401TFU6</accession>
<organism evidence="2 3">
    <name type="scientific">Chiloscyllium punctatum</name>
    <name type="common">Brownbanded bambooshark</name>
    <name type="synonym">Hemiscyllium punctatum</name>
    <dbReference type="NCBI Taxonomy" id="137246"/>
    <lineage>
        <taxon>Eukaryota</taxon>
        <taxon>Metazoa</taxon>
        <taxon>Chordata</taxon>
        <taxon>Craniata</taxon>
        <taxon>Vertebrata</taxon>
        <taxon>Chondrichthyes</taxon>
        <taxon>Elasmobranchii</taxon>
        <taxon>Galeomorphii</taxon>
        <taxon>Galeoidea</taxon>
        <taxon>Orectolobiformes</taxon>
        <taxon>Hemiscylliidae</taxon>
        <taxon>Chiloscyllium</taxon>
    </lineage>
</organism>
<comment type="caution">
    <text evidence="2">The sequence shown here is derived from an EMBL/GenBank/DDBJ whole genome shotgun (WGS) entry which is preliminary data.</text>
</comment>
<evidence type="ECO:0000313" key="3">
    <source>
        <dbReference type="Proteomes" id="UP000287033"/>
    </source>
</evidence>
<name>A0A401TFU6_CHIPU</name>
<evidence type="ECO:0000256" key="1">
    <source>
        <dbReference type="SAM" id="MobiDB-lite"/>
    </source>
</evidence>
<keyword evidence="3" id="KW-1185">Reference proteome</keyword>
<sequence length="46" mass="5307">NMNRMRQISSITAHELKSMQEDLSFKETEMQKSQTTAKGLTDGIKY</sequence>
<protein>
    <submittedName>
        <fullName evidence="2">Uncharacterized protein</fullName>
    </submittedName>
</protein>
<reference evidence="2 3" key="1">
    <citation type="journal article" date="2018" name="Nat. Ecol. Evol.">
        <title>Shark genomes provide insights into elasmobranch evolution and the origin of vertebrates.</title>
        <authorList>
            <person name="Hara Y"/>
            <person name="Yamaguchi K"/>
            <person name="Onimaru K"/>
            <person name="Kadota M"/>
            <person name="Koyanagi M"/>
            <person name="Keeley SD"/>
            <person name="Tatsumi K"/>
            <person name="Tanaka K"/>
            <person name="Motone F"/>
            <person name="Kageyama Y"/>
            <person name="Nozu R"/>
            <person name="Adachi N"/>
            <person name="Nishimura O"/>
            <person name="Nakagawa R"/>
            <person name="Tanegashima C"/>
            <person name="Kiyatake I"/>
            <person name="Matsumoto R"/>
            <person name="Murakumo K"/>
            <person name="Nishida K"/>
            <person name="Terakita A"/>
            <person name="Kuratani S"/>
            <person name="Sato K"/>
            <person name="Hyodo S Kuraku.S."/>
        </authorList>
    </citation>
    <scope>NUCLEOTIDE SEQUENCE [LARGE SCALE GENOMIC DNA]</scope>
</reference>
<dbReference type="AlphaFoldDB" id="A0A401TFU6"/>
<dbReference type="STRING" id="137246.A0A401TFU6"/>